<feature type="domain" description="TerD" evidence="3">
    <location>
        <begin position="16"/>
        <end position="175"/>
    </location>
</feature>
<dbReference type="Pfam" id="PF02342">
    <property type="entry name" value="TerD"/>
    <property type="match status" value="1"/>
</dbReference>
<dbReference type="CDD" id="cd06974">
    <property type="entry name" value="TerD_like"/>
    <property type="match status" value="1"/>
</dbReference>
<name>A0A5N6APR3_9ACTN</name>
<dbReference type="PANTHER" id="PTHR32097:SF4">
    <property type="entry name" value="GENERAL STRESS PROTEIN 16U"/>
    <property type="match status" value="1"/>
</dbReference>
<dbReference type="EMBL" id="VDLY02000001">
    <property type="protein sequence ID" value="KAB8170837.1"/>
    <property type="molecule type" value="Genomic_DNA"/>
</dbReference>
<dbReference type="AlphaFoldDB" id="A0A5N6APR3"/>
<comment type="caution">
    <text evidence="4">The sequence shown here is derived from an EMBL/GenBank/DDBJ whole genome shotgun (WGS) entry which is preliminary data.</text>
</comment>
<dbReference type="Gene3D" id="2.60.60.30">
    <property type="entry name" value="sav2460 like domains"/>
    <property type="match status" value="1"/>
</dbReference>
<organism evidence="4 5">
    <name type="scientific">Streptomyces mimosae</name>
    <dbReference type="NCBI Taxonomy" id="2586635"/>
    <lineage>
        <taxon>Bacteria</taxon>
        <taxon>Bacillati</taxon>
        <taxon>Actinomycetota</taxon>
        <taxon>Actinomycetes</taxon>
        <taxon>Kitasatosporales</taxon>
        <taxon>Streptomycetaceae</taxon>
        <taxon>Streptomyces</taxon>
    </lineage>
</organism>
<dbReference type="OrthoDB" id="56224at2"/>
<dbReference type="InterPro" id="IPR003325">
    <property type="entry name" value="TerD"/>
</dbReference>
<dbReference type="InterPro" id="IPR051324">
    <property type="entry name" value="Stress/Tellurium_Resist"/>
</dbReference>
<reference evidence="4" key="1">
    <citation type="submission" date="2019-10" db="EMBL/GenBank/DDBJ databases">
        <title>Nonomuraea sp. nov., isolated from Phyllanthus amarus.</title>
        <authorList>
            <person name="Klykleung N."/>
            <person name="Tanasupawat S."/>
        </authorList>
    </citation>
    <scope>NUCLEOTIDE SEQUENCE [LARGE SCALE GENOMIC DNA]</scope>
    <source>
        <strain evidence="4">3MP-10</strain>
    </source>
</reference>
<proteinExistence type="inferred from homology"/>
<feature type="region of interest" description="Disordered" evidence="2">
    <location>
        <begin position="180"/>
        <end position="216"/>
    </location>
</feature>
<accession>A0A5N6APR3</accession>
<evidence type="ECO:0000313" key="4">
    <source>
        <dbReference type="EMBL" id="KAB8170837.1"/>
    </source>
</evidence>
<dbReference type="Proteomes" id="UP000314251">
    <property type="component" value="Unassembled WGS sequence"/>
</dbReference>
<evidence type="ECO:0000313" key="5">
    <source>
        <dbReference type="Proteomes" id="UP000314251"/>
    </source>
</evidence>
<protein>
    <submittedName>
        <fullName evidence="4">TerD family protein</fullName>
    </submittedName>
</protein>
<gene>
    <name evidence="4" type="ORF">FH607_000325</name>
</gene>
<evidence type="ECO:0000256" key="2">
    <source>
        <dbReference type="SAM" id="MobiDB-lite"/>
    </source>
</evidence>
<dbReference type="RefSeq" id="WP_139665525.1">
    <property type="nucleotide sequence ID" value="NZ_VDLY02000001.1"/>
</dbReference>
<evidence type="ECO:0000256" key="1">
    <source>
        <dbReference type="ARBA" id="ARBA00008775"/>
    </source>
</evidence>
<dbReference type="PANTHER" id="PTHR32097">
    <property type="entry name" value="CAMP-BINDING PROTEIN 1-RELATED"/>
    <property type="match status" value="1"/>
</dbReference>
<comment type="similarity">
    <text evidence="1">Belongs to the CAPAB/TerDEXZ family.</text>
</comment>
<evidence type="ECO:0000259" key="3">
    <source>
        <dbReference type="Pfam" id="PF02342"/>
    </source>
</evidence>
<keyword evidence="5" id="KW-1185">Reference proteome</keyword>
<sequence length="216" mass="22157">MTPVVEPGAPLRLDAGGVRVVLRWSWQHSGAGAPDLDLSALLLGPDGRVGQEGDFVFYNQPAHPSGLVRRLPKQRAADGVRDVVHAELTELAPGIERLALAASADGGFRAELSRPELTVHDATSGEPLAGLPLAPGPRETAVLCGELARAGDGGWELRAIGRGFTGGLVALAAEFGIGAARRPPPTPHGYAGADPTFTLPPQGPQFLPNAGAGANA</sequence>